<name>A0A371P164_9ACTN</name>
<accession>A0A371P164</accession>
<proteinExistence type="predicted"/>
<reference evidence="1 2" key="1">
    <citation type="submission" date="2018-08" db="EMBL/GenBank/DDBJ databases">
        <title>Aeromicrobium sp. M2KJ-4, whole genome shotgun sequence.</title>
        <authorList>
            <person name="Tuo L."/>
        </authorList>
    </citation>
    <scope>NUCLEOTIDE SEQUENCE [LARGE SCALE GENOMIC DNA]</scope>
    <source>
        <strain evidence="1 2">M2KJ-4</strain>
    </source>
</reference>
<dbReference type="AlphaFoldDB" id="A0A371P164"/>
<sequence length="120" mass="13016">MSLAFDVAIQVVACAAVGAWLWQLGNWIGIVVGAPTLLCVHLLWPLPIDDDEGCLKCGHAHVHHQGNCQACLRDVVAGVPLSTAVPCDSFRLWSPRTRWERFRGARASASETPAEQETVS</sequence>
<organism evidence="1 2">
    <name type="scientific">Aeromicrobium endophyticum</name>
    <dbReference type="NCBI Taxonomy" id="2292704"/>
    <lineage>
        <taxon>Bacteria</taxon>
        <taxon>Bacillati</taxon>
        <taxon>Actinomycetota</taxon>
        <taxon>Actinomycetes</taxon>
        <taxon>Propionibacteriales</taxon>
        <taxon>Nocardioidaceae</taxon>
        <taxon>Aeromicrobium</taxon>
    </lineage>
</organism>
<evidence type="ECO:0000313" key="1">
    <source>
        <dbReference type="EMBL" id="REK69677.1"/>
    </source>
</evidence>
<dbReference type="Proteomes" id="UP000265581">
    <property type="component" value="Unassembled WGS sequence"/>
</dbReference>
<keyword evidence="2" id="KW-1185">Reference proteome</keyword>
<gene>
    <name evidence="1" type="ORF">DX116_10755</name>
</gene>
<dbReference type="EMBL" id="QUBR01000002">
    <property type="protein sequence ID" value="REK69677.1"/>
    <property type="molecule type" value="Genomic_DNA"/>
</dbReference>
<comment type="caution">
    <text evidence="1">The sequence shown here is derived from an EMBL/GenBank/DDBJ whole genome shotgun (WGS) entry which is preliminary data.</text>
</comment>
<evidence type="ECO:0000313" key="2">
    <source>
        <dbReference type="Proteomes" id="UP000265581"/>
    </source>
</evidence>
<protein>
    <submittedName>
        <fullName evidence="1">Uncharacterized protein</fullName>
    </submittedName>
</protein>